<dbReference type="EMBL" id="JAHCVI010000001">
    <property type="protein sequence ID" value="KAG7293356.1"/>
    <property type="molecule type" value="Genomic_DNA"/>
</dbReference>
<dbReference type="AlphaFoldDB" id="A0AAD4I3B0"/>
<dbReference type="Pfam" id="PF08728">
    <property type="entry name" value="CRT10"/>
    <property type="match status" value="1"/>
</dbReference>
<accession>A0AAD4I3B0</accession>
<evidence type="ECO:0000313" key="1">
    <source>
        <dbReference type="EMBL" id="KAG7293356.1"/>
    </source>
</evidence>
<keyword evidence="2" id="KW-1185">Reference proteome</keyword>
<reference evidence="1" key="1">
    <citation type="submission" date="2023-02" db="EMBL/GenBank/DDBJ databases">
        <authorList>
            <person name="Palmer J.M."/>
        </authorList>
    </citation>
    <scope>NUCLEOTIDE SEQUENCE</scope>
    <source>
        <strain evidence="1">FW57</strain>
    </source>
</reference>
<gene>
    <name evidence="1" type="ORF">NEMBOFW57_003404</name>
</gene>
<dbReference type="InterPro" id="IPR014839">
    <property type="entry name" value="Crt10"/>
</dbReference>
<name>A0AAD4I3B0_9PEZI</name>
<proteinExistence type="predicted"/>
<organism evidence="1 2">
    <name type="scientific">Staphylotrichum longicolle</name>
    <dbReference type="NCBI Taxonomy" id="669026"/>
    <lineage>
        <taxon>Eukaryota</taxon>
        <taxon>Fungi</taxon>
        <taxon>Dikarya</taxon>
        <taxon>Ascomycota</taxon>
        <taxon>Pezizomycotina</taxon>
        <taxon>Sordariomycetes</taxon>
        <taxon>Sordariomycetidae</taxon>
        <taxon>Sordariales</taxon>
        <taxon>Chaetomiaceae</taxon>
        <taxon>Staphylotrichum</taxon>
    </lineage>
</organism>
<evidence type="ECO:0008006" key="3">
    <source>
        <dbReference type="Google" id="ProtNLM"/>
    </source>
</evidence>
<dbReference type="Proteomes" id="UP001197093">
    <property type="component" value="Unassembled WGS sequence"/>
</dbReference>
<protein>
    <recommendedName>
        <fullName evidence="3">Pyridine nucleotide-disulfide oxidoreductase family protein</fullName>
    </recommendedName>
</protein>
<evidence type="ECO:0000313" key="2">
    <source>
        <dbReference type="Proteomes" id="UP001197093"/>
    </source>
</evidence>
<comment type="caution">
    <text evidence="1">The sequence shown here is derived from an EMBL/GenBank/DDBJ whole genome shotgun (WGS) entry which is preliminary data.</text>
</comment>
<sequence>MDSAAATGANNDYEQLYVSPTCFVQTAESRFGAHVLEDLRTFVNEAPHDNEIAFDDEDDDAEDESEEELYGEGGFGELLDWEPIFSTGIETDLNHAQHGFPRIATTRNNLTALSQRYNLYFAAYQDRIYVYQPRRAGPQILPAPSLILHPRQSKMAQEIGGALDHRFPHQINHIIVGNLGDLEIVLFAYDDGDAAAYYTHSIIAHPKLFFHENVGKSAWGLAIHEQSRLIAVSSNLHEVTVFAFALSHANAPVKFPAVDDSPTLPCGQTAFELQRHFRSRTRTWRIILPLSRAGNNIPNVTFIDDEAGEAEKVAAIDIIGNVWLLDIWKIGEPPVRWQDALMRDQQMMHGIRGWGVLVLPYSSFKPTKTIRESLGLPGSEVIAGTKAEENRIWLDTTCSLYYIKGYSTNPDNLFRQRHTRVDYPKTHTTKQECQEDDLSDIWDSDSDSEAEEGMYTTTSPDTIGERLVSPVTAAPGKEPWSTITSGTTKPDPGFDDMSDEVQLMRGIIPSFGETPVLDGGAAQQTFFSRLYTDRQRRLKHVNFSGVSLPRHLVKEFCVLRTSPTDVELQPFDRDAPCIECKYLLAHQNHTGSTSPWDMHPAYSERVSMLLHVPELSLVVAGSPTGRVALITLTKTAKRLHLTRVRYGFRVDCVLPRKAEDDQKIRPGCTLIGVAMSPVPYRPGKSLDLRPESGMGRASPVVYRLMLHYKDHTILMYDVARGGDQEELFIF</sequence>